<feature type="compositionally biased region" description="Basic and acidic residues" evidence="10">
    <location>
        <begin position="124"/>
        <end position="133"/>
    </location>
</feature>
<dbReference type="OrthoDB" id="9943219at2759"/>
<keyword evidence="6" id="KW-0472">Membrane</keyword>
<gene>
    <name evidence="11" type="ORF">GDO86_004616</name>
</gene>
<dbReference type="PANTHER" id="PTHR22237">
    <property type="entry name" value="APC MEMBRANE RECRUITMENT PROTEIN 2-RELATED"/>
    <property type="match status" value="1"/>
</dbReference>
<dbReference type="Pfam" id="PF09422">
    <property type="entry name" value="AMER"/>
    <property type="match status" value="2"/>
</dbReference>
<keyword evidence="12" id="KW-1185">Reference proteome</keyword>
<feature type="region of interest" description="Disordered" evidence="10">
    <location>
        <begin position="445"/>
        <end position="469"/>
    </location>
</feature>
<keyword evidence="4" id="KW-0879">Wnt signaling pathway</keyword>
<evidence type="ECO:0000256" key="4">
    <source>
        <dbReference type="ARBA" id="ARBA00022687"/>
    </source>
</evidence>
<name>A0A8T2K5V0_9PIPI</name>
<feature type="compositionally biased region" description="Basic and acidic residues" evidence="10">
    <location>
        <begin position="383"/>
        <end position="405"/>
    </location>
</feature>
<evidence type="ECO:0000256" key="2">
    <source>
        <dbReference type="ARBA" id="ARBA00007750"/>
    </source>
</evidence>
<evidence type="ECO:0000256" key="10">
    <source>
        <dbReference type="SAM" id="MobiDB-lite"/>
    </source>
</evidence>
<comment type="caution">
    <text evidence="11">The sequence shown here is derived from an EMBL/GenBank/DDBJ whole genome shotgun (WGS) entry which is preliminary data.</text>
</comment>
<evidence type="ECO:0000256" key="8">
    <source>
        <dbReference type="ARBA" id="ARBA00039511"/>
    </source>
</evidence>
<feature type="region of interest" description="Disordered" evidence="10">
    <location>
        <begin position="488"/>
        <end position="524"/>
    </location>
</feature>
<comment type="similarity">
    <text evidence="2">Belongs to the Amer family.</text>
</comment>
<dbReference type="GO" id="GO:0016055">
    <property type="term" value="P:Wnt signaling pathway"/>
    <property type="evidence" value="ECO:0007669"/>
    <property type="project" value="UniProtKB-KW"/>
</dbReference>
<dbReference type="AlphaFoldDB" id="A0A8T2K5V0"/>
<evidence type="ECO:0000313" key="11">
    <source>
        <dbReference type="EMBL" id="KAG8452885.1"/>
    </source>
</evidence>
<comment type="function">
    <text evidence="7">Negative regulator of the canonical Wnt signaling pathway involved in neuroectodermal patterning. Acts by specifically binding phosphatidylinositol 4,5-bisphosphate (PtdIns(4,5)P2), translocating to the cell membrane and interacting with key regulators of the canonical Wnt signaling pathway, such as components of the beta-catenin destruction complex.</text>
</comment>
<accession>A0A8T2K5V0</accession>
<dbReference type="InterPro" id="IPR019003">
    <property type="entry name" value="AMER"/>
</dbReference>
<feature type="region of interest" description="Disordered" evidence="10">
    <location>
        <begin position="197"/>
        <end position="236"/>
    </location>
</feature>
<comment type="subcellular location">
    <subcellularLocation>
        <location evidence="1">Cell membrane</location>
        <topology evidence="1">Peripheral membrane protein</topology>
    </subcellularLocation>
</comment>
<keyword evidence="3" id="KW-1003">Cell membrane</keyword>
<dbReference type="GO" id="GO:0005546">
    <property type="term" value="F:phosphatidylinositol-4,5-bisphosphate binding"/>
    <property type="evidence" value="ECO:0007669"/>
    <property type="project" value="TreeGrafter"/>
</dbReference>
<dbReference type="EMBL" id="JAACNH010000002">
    <property type="protein sequence ID" value="KAG8452885.1"/>
    <property type="molecule type" value="Genomic_DNA"/>
</dbReference>
<reference evidence="11" key="1">
    <citation type="thesis" date="2020" institute="ProQuest LLC" country="789 East Eisenhower Parkway, Ann Arbor, MI, USA">
        <title>Comparative Genomics and Chromosome Evolution.</title>
        <authorList>
            <person name="Mudd A.B."/>
        </authorList>
    </citation>
    <scope>NUCLEOTIDE SEQUENCE</scope>
    <source>
        <strain evidence="11">Female2</strain>
        <tissue evidence="11">Blood</tissue>
    </source>
</reference>
<evidence type="ECO:0000256" key="1">
    <source>
        <dbReference type="ARBA" id="ARBA00004202"/>
    </source>
</evidence>
<dbReference type="GO" id="GO:0005886">
    <property type="term" value="C:plasma membrane"/>
    <property type="evidence" value="ECO:0007669"/>
    <property type="project" value="UniProtKB-SubCell"/>
</dbReference>
<dbReference type="GO" id="GO:0060828">
    <property type="term" value="P:regulation of canonical Wnt signaling pathway"/>
    <property type="evidence" value="ECO:0007669"/>
    <property type="project" value="TreeGrafter"/>
</dbReference>
<evidence type="ECO:0000256" key="9">
    <source>
        <dbReference type="ARBA" id="ARBA00042108"/>
    </source>
</evidence>
<dbReference type="PANTHER" id="PTHR22237:SF1">
    <property type="entry name" value="APC MEMBRANE RECRUITMENT PROTEIN 2"/>
    <property type="match status" value="1"/>
</dbReference>
<evidence type="ECO:0000256" key="6">
    <source>
        <dbReference type="ARBA" id="ARBA00023136"/>
    </source>
</evidence>
<feature type="compositionally biased region" description="Basic and acidic residues" evidence="10">
    <location>
        <begin position="210"/>
        <end position="227"/>
    </location>
</feature>
<evidence type="ECO:0000256" key="5">
    <source>
        <dbReference type="ARBA" id="ARBA00023121"/>
    </source>
</evidence>
<feature type="region of interest" description="Disordered" evidence="10">
    <location>
        <begin position="380"/>
        <end position="424"/>
    </location>
</feature>
<dbReference type="GO" id="GO:0008013">
    <property type="term" value="F:beta-catenin binding"/>
    <property type="evidence" value="ECO:0007669"/>
    <property type="project" value="TreeGrafter"/>
</dbReference>
<evidence type="ECO:0000313" key="12">
    <source>
        <dbReference type="Proteomes" id="UP000812440"/>
    </source>
</evidence>
<sequence>MDLHYDCAESPAAEQPSGKINKTAFKLFGKRRSGSAMPAIFGVKNKGEGKSTGKMGMVRSKTLDGLADVVLESNKKEEQWVETGAGGDLNPEISPKEVTINAADVSSVAKSHSFFSLLKRSSRTETVKGENAEQRPGSRQKKGLKGIFNSMRWSKKDKSYKDAKEGSSDTPSGLILPVSLTASLECIKEEIQKPLCEKEKSSEDIPTNLPREEIKPSVEEIPQKESEESPCSVHISKEPQQEDDLVCQHVEDLCQLPEPKVETPQEKDEDLTGCGDIIADHDEEGGNVGVPKVIPGYGKKVTTKTSTNVVAYQGGGEEMASPEQVDDNYIEECLSIIPQPEGLSEDTEVVGGITQASGEVKNSEIPCNKIAVKPTKLKPVSIIRKERDNQNSKGNEKRQGVRNSDEGYWDSTTPGHEEEPRIVGKQAIARDSCSGDALYDLYSNPDENFSKGHAEEGLESLPQSKPISPVTAMCPVKTASFNKDSKIPISKKHFPVHPPSQGADASSSSSAVPHPVKSELPRTKIPVSKVLVRRVSNKVITEAQTGKRALRDPVRK</sequence>
<organism evidence="11 12">
    <name type="scientific">Hymenochirus boettgeri</name>
    <name type="common">Congo dwarf clawed frog</name>
    <dbReference type="NCBI Taxonomy" id="247094"/>
    <lineage>
        <taxon>Eukaryota</taxon>
        <taxon>Metazoa</taxon>
        <taxon>Chordata</taxon>
        <taxon>Craniata</taxon>
        <taxon>Vertebrata</taxon>
        <taxon>Euteleostomi</taxon>
        <taxon>Amphibia</taxon>
        <taxon>Batrachia</taxon>
        <taxon>Anura</taxon>
        <taxon>Pipoidea</taxon>
        <taxon>Pipidae</taxon>
        <taxon>Pipinae</taxon>
        <taxon>Hymenochirus</taxon>
    </lineage>
</organism>
<keyword evidence="5" id="KW-0446">Lipid-binding</keyword>
<protein>
    <recommendedName>
        <fullName evidence="8">APC membrane recruitment protein 2</fullName>
    </recommendedName>
    <alternativeName>
        <fullName evidence="9">Protein FAM123A</fullName>
    </alternativeName>
</protein>
<proteinExistence type="inferred from homology"/>
<feature type="region of interest" description="Disordered" evidence="10">
    <location>
        <begin position="258"/>
        <end position="292"/>
    </location>
</feature>
<feature type="region of interest" description="Disordered" evidence="10">
    <location>
        <begin position="124"/>
        <end position="175"/>
    </location>
</feature>
<feature type="compositionally biased region" description="Basic and acidic residues" evidence="10">
    <location>
        <begin position="154"/>
        <end position="167"/>
    </location>
</feature>
<dbReference type="Proteomes" id="UP000812440">
    <property type="component" value="Chromosome 2"/>
</dbReference>
<evidence type="ECO:0000256" key="7">
    <source>
        <dbReference type="ARBA" id="ARBA00037665"/>
    </source>
</evidence>
<evidence type="ECO:0000256" key="3">
    <source>
        <dbReference type="ARBA" id="ARBA00022475"/>
    </source>
</evidence>